<feature type="compositionally biased region" description="Basic residues" evidence="5">
    <location>
        <begin position="460"/>
        <end position="479"/>
    </location>
</feature>
<dbReference type="OMA" id="QHSRAGF"/>
<dbReference type="InterPro" id="IPR007854">
    <property type="entry name" value="Fip1_dom"/>
</dbReference>
<dbReference type="AlphaFoldDB" id="A0A1S3IN77"/>
<feature type="compositionally biased region" description="Pro residues" evidence="5">
    <location>
        <begin position="368"/>
        <end position="392"/>
    </location>
</feature>
<keyword evidence="7" id="KW-1185">Reference proteome</keyword>
<proteinExistence type="inferred from homology"/>
<evidence type="ECO:0000256" key="2">
    <source>
        <dbReference type="ARBA" id="ARBA00007459"/>
    </source>
</evidence>
<dbReference type="InterPro" id="IPR051187">
    <property type="entry name" value="Pre-mRNA_3'-end_processing_reg"/>
</dbReference>
<feature type="compositionally biased region" description="Low complexity" evidence="5">
    <location>
        <begin position="417"/>
        <end position="427"/>
    </location>
</feature>
<evidence type="ECO:0000256" key="1">
    <source>
        <dbReference type="ARBA" id="ARBA00004123"/>
    </source>
</evidence>
<feature type="compositionally biased region" description="Low complexity" evidence="5">
    <location>
        <begin position="289"/>
        <end position="300"/>
    </location>
</feature>
<feature type="compositionally biased region" description="Basic residues" evidence="5">
    <location>
        <begin position="490"/>
        <end position="499"/>
    </location>
</feature>
<comment type="subcellular location">
    <subcellularLocation>
        <location evidence="1">Nucleus</location>
    </subcellularLocation>
</comment>
<dbReference type="PANTHER" id="PTHR13484">
    <property type="entry name" value="FIP1-LIKE 1 PROTEIN"/>
    <property type="match status" value="1"/>
</dbReference>
<evidence type="ECO:0000256" key="3">
    <source>
        <dbReference type="ARBA" id="ARBA00022664"/>
    </source>
</evidence>
<dbReference type="OrthoDB" id="1917198at2759"/>
<protein>
    <submittedName>
        <fullName evidence="8">Pre-mRNA 3'-end-processing factor FIP1 isoform X1</fullName>
    </submittedName>
</protein>
<gene>
    <name evidence="8" type="primary">LOC106165838</name>
</gene>
<dbReference type="GO" id="GO:0005847">
    <property type="term" value="C:mRNA cleavage and polyadenylation specificity factor complex"/>
    <property type="evidence" value="ECO:0007669"/>
    <property type="project" value="TreeGrafter"/>
</dbReference>
<feature type="domain" description="Pre-mRNA polyadenylation factor Fip1" evidence="6">
    <location>
        <begin position="140"/>
        <end position="184"/>
    </location>
</feature>
<dbReference type="KEGG" id="lak:106165838"/>
<sequence>MAAAEVTKPPNEDDEAWLYGDADQKKATDTGAAGDDAPASSLSVEAEPFQPKKTDDKEAGELSGEEEAAKDEDDDDDSDDDVQVTIGDIKTGAAAYEAAPRNLFKATAYAKSGPASGVKAPAKGVDVEAQGTINGVSTLEFDIDSLKNEEKPWRKPGADVTDYFNYGFNEDTWMQYCEKQRRMRLESGANKVFVHHGQGAQGAPPKPDTTPKTQGNILVLSSTSPARNYKAGPPPQRKVSGTIDVIGGSAQSSRRVDSEPHPPGLPSDGLMNPDFKKPYPQPVPPPGVAPSMQPVPQHEYPVPPPGMPPPGMPPPGMPPPPGVPPPGVPPPGYGPPPSFYPPPGAGPPPPDRGPPPGFEDRPPYGYEGPPPSFSPYSGGPPPHPGGPPPNWDPRPGGGYPSNQPPPWEYNRDRSPARSDSYYDSSSDSEGERSSSRFNSSGGSGTRDRSRDSYERDSRYRRERRQPHRDREDRHRRRKHREEEEKDGDRHRGHKKKRSRRDREDGEGTEDSQQGVE</sequence>
<dbReference type="STRING" id="7574.A0A1S3IN77"/>
<name>A0A1S3IN77_LINAN</name>
<reference evidence="8" key="1">
    <citation type="submission" date="2025-08" db="UniProtKB">
        <authorList>
            <consortium name="RefSeq"/>
        </authorList>
    </citation>
    <scope>IDENTIFICATION</scope>
    <source>
        <tissue evidence="8">Gonads</tissue>
    </source>
</reference>
<dbReference type="Proteomes" id="UP000085678">
    <property type="component" value="Unplaced"/>
</dbReference>
<feature type="compositionally biased region" description="Acidic residues" evidence="5">
    <location>
        <begin position="63"/>
        <end position="82"/>
    </location>
</feature>
<evidence type="ECO:0000256" key="5">
    <source>
        <dbReference type="SAM" id="MobiDB-lite"/>
    </source>
</evidence>
<dbReference type="InParanoid" id="A0A1S3IN77"/>
<accession>A0A1S3IN77</accession>
<evidence type="ECO:0000313" key="7">
    <source>
        <dbReference type="Proteomes" id="UP000085678"/>
    </source>
</evidence>
<feature type="region of interest" description="Disordered" evidence="5">
    <location>
        <begin position="1"/>
        <end position="86"/>
    </location>
</feature>
<comment type="similarity">
    <text evidence="2">Belongs to the FIP1 family.</text>
</comment>
<evidence type="ECO:0000313" key="8">
    <source>
        <dbReference type="RefSeq" id="XP_013399652.1"/>
    </source>
</evidence>
<organism evidence="7 8">
    <name type="scientific">Lingula anatina</name>
    <name type="common">Brachiopod</name>
    <name type="synonym">Lingula unguis</name>
    <dbReference type="NCBI Taxonomy" id="7574"/>
    <lineage>
        <taxon>Eukaryota</taxon>
        <taxon>Metazoa</taxon>
        <taxon>Spiralia</taxon>
        <taxon>Lophotrochozoa</taxon>
        <taxon>Brachiopoda</taxon>
        <taxon>Linguliformea</taxon>
        <taxon>Lingulata</taxon>
        <taxon>Lingulida</taxon>
        <taxon>Linguloidea</taxon>
        <taxon>Lingulidae</taxon>
        <taxon>Lingula</taxon>
    </lineage>
</organism>
<keyword evidence="4" id="KW-0539">Nucleus</keyword>
<dbReference type="PANTHER" id="PTHR13484:SF0">
    <property type="entry name" value="PRE-MRNA 3'-END-PROCESSING FACTOR FIP1"/>
    <property type="match status" value="1"/>
</dbReference>
<feature type="region of interest" description="Disordered" evidence="5">
    <location>
        <begin position="194"/>
        <end position="516"/>
    </location>
</feature>
<dbReference type="RefSeq" id="XP_013399652.1">
    <property type="nucleotide sequence ID" value="XM_013544198.1"/>
</dbReference>
<feature type="compositionally biased region" description="Basic and acidic residues" evidence="5">
    <location>
        <begin position="480"/>
        <end position="489"/>
    </location>
</feature>
<dbReference type="GeneID" id="106165838"/>
<feature type="compositionally biased region" description="Polar residues" evidence="5">
    <location>
        <begin position="210"/>
        <end position="226"/>
    </location>
</feature>
<evidence type="ECO:0000259" key="6">
    <source>
        <dbReference type="Pfam" id="PF05182"/>
    </source>
</evidence>
<feature type="compositionally biased region" description="Pro residues" evidence="5">
    <location>
        <begin position="279"/>
        <end position="288"/>
    </location>
</feature>
<feature type="compositionally biased region" description="Pro residues" evidence="5">
    <location>
        <begin position="301"/>
        <end position="357"/>
    </location>
</feature>
<feature type="compositionally biased region" description="Basic and acidic residues" evidence="5">
    <location>
        <begin position="50"/>
        <end position="60"/>
    </location>
</feature>
<dbReference type="GO" id="GO:0006397">
    <property type="term" value="P:mRNA processing"/>
    <property type="evidence" value="ECO:0007669"/>
    <property type="project" value="UniProtKB-KW"/>
</dbReference>
<evidence type="ECO:0000256" key="4">
    <source>
        <dbReference type="ARBA" id="ARBA00023242"/>
    </source>
</evidence>
<feature type="compositionally biased region" description="Basic and acidic residues" evidence="5">
    <location>
        <begin position="445"/>
        <end position="459"/>
    </location>
</feature>
<keyword evidence="3" id="KW-0507">mRNA processing</keyword>
<dbReference type="Pfam" id="PF05182">
    <property type="entry name" value="Fip1"/>
    <property type="match status" value="1"/>
</dbReference>